<feature type="domain" description="WSC" evidence="7">
    <location>
        <begin position="608"/>
        <end position="699"/>
    </location>
</feature>
<dbReference type="PANTHER" id="PTHR31356:SF53">
    <property type="entry name" value="HEME PEROXIDASE"/>
    <property type="match status" value="1"/>
</dbReference>
<feature type="chain" id="PRO_5041989530" description="Heme peroxidase" evidence="5">
    <location>
        <begin position="20"/>
        <end position="817"/>
    </location>
</feature>
<evidence type="ECO:0000256" key="4">
    <source>
        <dbReference type="RuleBase" id="RU004241"/>
    </source>
</evidence>
<organism evidence="8 9">
    <name type="scientific">Phomopsis amygdali</name>
    <name type="common">Fusicoccum amygdali</name>
    <dbReference type="NCBI Taxonomy" id="1214568"/>
    <lineage>
        <taxon>Eukaryota</taxon>
        <taxon>Fungi</taxon>
        <taxon>Dikarya</taxon>
        <taxon>Ascomycota</taxon>
        <taxon>Pezizomycotina</taxon>
        <taxon>Sordariomycetes</taxon>
        <taxon>Sordariomycetidae</taxon>
        <taxon>Diaporthales</taxon>
        <taxon>Diaporthaceae</taxon>
        <taxon>Diaporthe</taxon>
    </lineage>
</organism>
<evidence type="ECO:0008006" key="10">
    <source>
        <dbReference type="Google" id="ProtNLM"/>
    </source>
</evidence>
<dbReference type="PROSITE" id="PS50873">
    <property type="entry name" value="PEROXIDASE_4"/>
    <property type="match status" value="1"/>
</dbReference>
<dbReference type="InterPro" id="IPR002016">
    <property type="entry name" value="Haem_peroxidase"/>
</dbReference>
<keyword evidence="1" id="KW-0575">Peroxidase</keyword>
<keyword evidence="9" id="KW-1185">Reference proteome</keyword>
<dbReference type="PROSITE" id="PS51212">
    <property type="entry name" value="WSC"/>
    <property type="match status" value="2"/>
</dbReference>
<feature type="signal peptide" evidence="5">
    <location>
        <begin position="1"/>
        <end position="19"/>
    </location>
</feature>
<evidence type="ECO:0000256" key="2">
    <source>
        <dbReference type="ARBA" id="ARBA00022617"/>
    </source>
</evidence>
<dbReference type="GO" id="GO:0020037">
    <property type="term" value="F:heme binding"/>
    <property type="evidence" value="ECO:0007669"/>
    <property type="project" value="InterPro"/>
</dbReference>
<evidence type="ECO:0000313" key="9">
    <source>
        <dbReference type="Proteomes" id="UP001265746"/>
    </source>
</evidence>
<dbReference type="PANTHER" id="PTHR31356">
    <property type="entry name" value="THYLAKOID LUMENAL 29 KDA PROTEIN, CHLOROPLASTIC-RELATED"/>
    <property type="match status" value="1"/>
</dbReference>
<reference evidence="8" key="1">
    <citation type="submission" date="2023-06" db="EMBL/GenBank/DDBJ databases">
        <authorList>
            <person name="Noh H."/>
        </authorList>
    </citation>
    <scope>NUCLEOTIDE SEQUENCE</scope>
    <source>
        <strain evidence="8">DUCC20226</strain>
    </source>
</reference>
<dbReference type="SMART" id="SM00321">
    <property type="entry name" value="WSC"/>
    <property type="match status" value="2"/>
</dbReference>
<dbReference type="AlphaFoldDB" id="A0AAD9S8S8"/>
<dbReference type="GO" id="GO:0042744">
    <property type="term" value="P:hydrogen peroxide catabolic process"/>
    <property type="evidence" value="ECO:0007669"/>
    <property type="project" value="TreeGrafter"/>
</dbReference>
<sequence>MRLKTAIALSLCLATSVRADPTWPAATDEIEEIMYQLYGSGARLFADTITPCSKEAHGVGRKTASEWLRVAFHDMATANIFFGTGGIDASIMYELNNGENTGPGHNTSLITYAGYFSPRSSMSDLIALGAALSTRVCGGPVVPVKGGRVDATSAGSIGVPQPQNAISLFINQFSRMGFTQAEMIGLVACGHTLGGVHTPEFPALVPPGTAANNESALDTTPDAFDNKVVTEYLDGTTKSPLVVGPSVALKQNADFVVFNSDKNVTMNTLASPTNFTSTCASLLQRMIDVVPSGVALSDPILPYAVKPVGLQLTMNSGGATLQLSGSIRVRTTGLSQAVSGVTLAYKDRSGASCDSCTISATVLASGSGLDDTFDFFPVSADIPVASGISSFTVTLEFADGTTKLYDNNGNAYPISDAVILQKPQSCLLQGPGSLNVSALVLSDRAATVNLGIQYQTPQTGIAGPRLQSTSVAMAAATCVGPYTFYTASYTIPGGLSHAARLDITSGSGTSAVSNTFNLASDLAGTCLDFSGAAACGSAPSSSSVASSTLVSSTLSTVSVPSSSLSTSTQSTVSVSSSVPTVTTSSTVTASSSSTSAVATLAHKATVAGYELVSCWTEGTGVRALSASTYSDDSMTLESCAAFCADYKYFGAEYGRECYCGNTIDASTEAAPLDDCNMVCSGSSVEYCGSGNRLELYFSNSTEPGTGGGGGSGGDGGEPTQPETVGAHTSIGCVTEADQTRALTARSFVDSGMTLERCASFCSAYTYFGVEYARECYCGNSFGAGSIAAPAIDCSMTCAGNATQFCGGSNRLSAYQKS</sequence>
<evidence type="ECO:0000256" key="3">
    <source>
        <dbReference type="ARBA" id="ARBA00023002"/>
    </source>
</evidence>
<dbReference type="PRINTS" id="PR00458">
    <property type="entry name" value="PEROXIDASE"/>
</dbReference>
<evidence type="ECO:0000256" key="1">
    <source>
        <dbReference type="ARBA" id="ARBA00022559"/>
    </source>
</evidence>
<dbReference type="Pfam" id="PF00141">
    <property type="entry name" value="peroxidase"/>
    <property type="match status" value="1"/>
</dbReference>
<evidence type="ECO:0000259" key="7">
    <source>
        <dbReference type="PROSITE" id="PS51212"/>
    </source>
</evidence>
<dbReference type="InterPro" id="IPR044831">
    <property type="entry name" value="Ccp1-like"/>
</dbReference>
<dbReference type="SUPFAM" id="SSF48113">
    <property type="entry name" value="Heme-dependent peroxidases"/>
    <property type="match status" value="1"/>
</dbReference>
<dbReference type="EMBL" id="JAUJFL010000005">
    <property type="protein sequence ID" value="KAK2602249.1"/>
    <property type="molecule type" value="Genomic_DNA"/>
</dbReference>
<dbReference type="GO" id="GO:0034599">
    <property type="term" value="P:cellular response to oxidative stress"/>
    <property type="evidence" value="ECO:0007669"/>
    <property type="project" value="InterPro"/>
</dbReference>
<keyword evidence="5" id="KW-0732">Signal</keyword>
<dbReference type="Gene3D" id="1.10.520.10">
    <property type="match status" value="1"/>
</dbReference>
<protein>
    <recommendedName>
        <fullName evidence="10">Heme peroxidase</fullName>
    </recommendedName>
</protein>
<gene>
    <name evidence="8" type="ORF">N8I77_008798</name>
</gene>
<dbReference type="GO" id="GO:0004601">
    <property type="term" value="F:peroxidase activity"/>
    <property type="evidence" value="ECO:0007669"/>
    <property type="project" value="UniProtKB-KW"/>
</dbReference>
<keyword evidence="2" id="KW-0479">Metal-binding</keyword>
<accession>A0AAD9S8S8</accession>
<dbReference type="GO" id="GO:0000302">
    <property type="term" value="P:response to reactive oxygen species"/>
    <property type="evidence" value="ECO:0007669"/>
    <property type="project" value="TreeGrafter"/>
</dbReference>
<feature type="domain" description="WSC" evidence="7">
    <location>
        <begin position="726"/>
        <end position="817"/>
    </location>
</feature>
<evidence type="ECO:0000259" key="6">
    <source>
        <dbReference type="PROSITE" id="PS50873"/>
    </source>
</evidence>
<name>A0AAD9S8S8_PHOAM</name>
<dbReference type="Gene3D" id="1.10.420.10">
    <property type="entry name" value="Peroxidase, domain 2"/>
    <property type="match status" value="1"/>
</dbReference>
<dbReference type="Proteomes" id="UP001265746">
    <property type="component" value="Unassembled WGS sequence"/>
</dbReference>
<keyword evidence="2" id="KW-0408">Iron</keyword>
<comment type="similarity">
    <text evidence="4">Belongs to the peroxidase family.</text>
</comment>
<dbReference type="FunFam" id="1.10.520.10:FF:000020">
    <property type="entry name" value="Peroxisomal ascorbate peroxidase"/>
    <property type="match status" value="1"/>
</dbReference>
<dbReference type="Pfam" id="PF01822">
    <property type="entry name" value="WSC"/>
    <property type="match status" value="2"/>
</dbReference>
<dbReference type="InterPro" id="IPR002889">
    <property type="entry name" value="WSC_carb-bd"/>
</dbReference>
<evidence type="ECO:0000256" key="5">
    <source>
        <dbReference type="SAM" id="SignalP"/>
    </source>
</evidence>
<dbReference type="InterPro" id="IPR010255">
    <property type="entry name" value="Haem_peroxidase_sf"/>
</dbReference>
<keyword evidence="3" id="KW-0560">Oxidoreductase</keyword>
<evidence type="ECO:0000313" key="8">
    <source>
        <dbReference type="EMBL" id="KAK2602249.1"/>
    </source>
</evidence>
<comment type="caution">
    <text evidence="8">The sequence shown here is derived from an EMBL/GenBank/DDBJ whole genome shotgun (WGS) entry which is preliminary data.</text>
</comment>
<keyword evidence="2" id="KW-0349">Heme</keyword>
<feature type="domain" description="Plant heme peroxidase family profile" evidence="6">
    <location>
        <begin position="121"/>
        <end position="335"/>
    </location>
</feature>
<proteinExistence type="inferred from homology"/>